<dbReference type="InterPro" id="IPR000719">
    <property type="entry name" value="Prot_kinase_dom"/>
</dbReference>
<dbReference type="EMBL" id="JBBWWQ010000006">
    <property type="protein sequence ID" value="KAK8944462.1"/>
    <property type="molecule type" value="Genomic_DNA"/>
</dbReference>
<dbReference type="GO" id="GO:0004672">
    <property type="term" value="F:protein kinase activity"/>
    <property type="evidence" value="ECO:0007669"/>
    <property type="project" value="InterPro"/>
</dbReference>
<evidence type="ECO:0000256" key="2">
    <source>
        <dbReference type="ARBA" id="ARBA00022840"/>
    </source>
</evidence>
<dbReference type="GO" id="GO:0005524">
    <property type="term" value="F:ATP binding"/>
    <property type="evidence" value="ECO:0007669"/>
    <property type="project" value="UniProtKB-KW"/>
</dbReference>
<dbReference type="Pfam" id="PF07714">
    <property type="entry name" value="PK_Tyr_Ser-Thr"/>
    <property type="match status" value="1"/>
</dbReference>
<keyword evidence="4" id="KW-0808">Transferase</keyword>
<protein>
    <submittedName>
        <fullName evidence="4">Receptor-like protein kinase</fullName>
    </submittedName>
</protein>
<gene>
    <name evidence="4" type="ORF">KSP39_PZI008053</name>
</gene>
<keyword evidence="1" id="KW-0547">Nucleotide-binding</keyword>
<evidence type="ECO:0000313" key="4">
    <source>
        <dbReference type="EMBL" id="KAK8944462.1"/>
    </source>
</evidence>
<name>A0AAP0BPN7_9ASPA</name>
<keyword evidence="4" id="KW-0675">Receptor</keyword>
<dbReference type="Gene3D" id="1.10.510.10">
    <property type="entry name" value="Transferase(Phosphotransferase) domain 1"/>
    <property type="match status" value="1"/>
</dbReference>
<dbReference type="InterPro" id="IPR011009">
    <property type="entry name" value="Kinase-like_dom_sf"/>
</dbReference>
<dbReference type="PANTHER" id="PTHR47989:SF27">
    <property type="entry name" value="PROTEIN KINASE DOMAIN-CONTAINING PROTEIN"/>
    <property type="match status" value="1"/>
</dbReference>
<dbReference type="PANTHER" id="PTHR47989">
    <property type="entry name" value="OS01G0750732 PROTEIN"/>
    <property type="match status" value="1"/>
</dbReference>
<keyword evidence="5" id="KW-1185">Reference proteome</keyword>
<comment type="caution">
    <text evidence="4">The sequence shown here is derived from an EMBL/GenBank/DDBJ whole genome shotgun (WGS) entry which is preliminary data.</text>
</comment>
<proteinExistence type="predicted"/>
<evidence type="ECO:0000256" key="1">
    <source>
        <dbReference type="ARBA" id="ARBA00022741"/>
    </source>
</evidence>
<dbReference type="InterPro" id="IPR001245">
    <property type="entry name" value="Ser-Thr/Tyr_kinase_cat_dom"/>
</dbReference>
<dbReference type="Proteomes" id="UP001418222">
    <property type="component" value="Unassembled WGS sequence"/>
</dbReference>
<keyword evidence="2" id="KW-0067">ATP-binding</keyword>
<keyword evidence="4" id="KW-0418">Kinase</keyword>
<feature type="domain" description="Protein kinase" evidence="3">
    <location>
        <begin position="1"/>
        <end position="126"/>
    </location>
</feature>
<evidence type="ECO:0000259" key="3">
    <source>
        <dbReference type="PROSITE" id="PS50011"/>
    </source>
</evidence>
<accession>A0AAP0BPN7</accession>
<reference evidence="4 5" key="1">
    <citation type="journal article" date="2022" name="Nat. Plants">
        <title>Genomes of leafy and leafless Platanthera orchids illuminate the evolution of mycoheterotrophy.</title>
        <authorList>
            <person name="Li M.H."/>
            <person name="Liu K.W."/>
            <person name="Li Z."/>
            <person name="Lu H.C."/>
            <person name="Ye Q.L."/>
            <person name="Zhang D."/>
            <person name="Wang J.Y."/>
            <person name="Li Y.F."/>
            <person name="Zhong Z.M."/>
            <person name="Liu X."/>
            <person name="Yu X."/>
            <person name="Liu D.K."/>
            <person name="Tu X.D."/>
            <person name="Liu B."/>
            <person name="Hao Y."/>
            <person name="Liao X.Y."/>
            <person name="Jiang Y.T."/>
            <person name="Sun W.H."/>
            <person name="Chen J."/>
            <person name="Chen Y.Q."/>
            <person name="Ai Y."/>
            <person name="Zhai J.W."/>
            <person name="Wu S.S."/>
            <person name="Zhou Z."/>
            <person name="Hsiao Y.Y."/>
            <person name="Wu W.L."/>
            <person name="Chen Y.Y."/>
            <person name="Lin Y.F."/>
            <person name="Hsu J.L."/>
            <person name="Li C.Y."/>
            <person name="Wang Z.W."/>
            <person name="Zhao X."/>
            <person name="Zhong W.Y."/>
            <person name="Ma X.K."/>
            <person name="Ma L."/>
            <person name="Huang J."/>
            <person name="Chen G.Z."/>
            <person name="Huang M.Z."/>
            <person name="Huang L."/>
            <person name="Peng D.H."/>
            <person name="Luo Y.B."/>
            <person name="Zou S.Q."/>
            <person name="Chen S.P."/>
            <person name="Lan S."/>
            <person name="Tsai W.C."/>
            <person name="Van de Peer Y."/>
            <person name="Liu Z.J."/>
        </authorList>
    </citation>
    <scope>NUCLEOTIDE SEQUENCE [LARGE SCALE GENOMIC DNA]</scope>
    <source>
        <strain evidence="4">Lor287</strain>
    </source>
</reference>
<sequence>MKIALDMARGLKYLHETCSPAVIHRDLNSSNILLDYKFNAKVWHDDESKHDGVCMLQAMPQPTDQMKLPNIVAPTIRDTIELKHLQKYINGQGSSGPSSPRDLEEGGAVCSNYYHEQSQTGVGTVT</sequence>
<dbReference type="SUPFAM" id="SSF56112">
    <property type="entry name" value="Protein kinase-like (PK-like)"/>
    <property type="match status" value="1"/>
</dbReference>
<dbReference type="AlphaFoldDB" id="A0AAP0BPN7"/>
<dbReference type="PROSITE" id="PS50011">
    <property type="entry name" value="PROTEIN_KINASE_DOM"/>
    <property type="match status" value="1"/>
</dbReference>
<evidence type="ECO:0000313" key="5">
    <source>
        <dbReference type="Proteomes" id="UP001418222"/>
    </source>
</evidence>
<organism evidence="4 5">
    <name type="scientific">Platanthera zijinensis</name>
    <dbReference type="NCBI Taxonomy" id="2320716"/>
    <lineage>
        <taxon>Eukaryota</taxon>
        <taxon>Viridiplantae</taxon>
        <taxon>Streptophyta</taxon>
        <taxon>Embryophyta</taxon>
        <taxon>Tracheophyta</taxon>
        <taxon>Spermatophyta</taxon>
        <taxon>Magnoliopsida</taxon>
        <taxon>Liliopsida</taxon>
        <taxon>Asparagales</taxon>
        <taxon>Orchidaceae</taxon>
        <taxon>Orchidoideae</taxon>
        <taxon>Orchideae</taxon>
        <taxon>Orchidinae</taxon>
        <taxon>Platanthera</taxon>
    </lineage>
</organism>